<protein>
    <submittedName>
        <fullName evidence="2">Uncharacterized protein</fullName>
    </submittedName>
</protein>
<keyword evidence="1" id="KW-0812">Transmembrane</keyword>
<evidence type="ECO:0000313" key="2">
    <source>
        <dbReference type="EMBL" id="KAK9910715.1"/>
    </source>
</evidence>
<dbReference type="AlphaFoldDB" id="A0AAW1VSH3"/>
<comment type="caution">
    <text evidence="2">The sequence shown here is derived from an EMBL/GenBank/DDBJ whole genome shotgun (WGS) entry which is preliminary data.</text>
</comment>
<dbReference type="EMBL" id="JBEDUW010000007">
    <property type="protein sequence ID" value="KAK9910715.1"/>
    <property type="molecule type" value="Genomic_DNA"/>
</dbReference>
<sequence>MEFIVPKVEVSCLANLSKMDTGSEGIDGGYSMGNANGGGSRDGASGCGSNGKVVMIIVVVTTMVLEWWQWLRRRQ</sequence>
<reference evidence="2 3" key="1">
    <citation type="journal article" date="2023" name="G3 (Bethesda)">
        <title>A chromosome-length genome assembly and annotation of blackberry (Rubus argutus, cv. 'Hillquist').</title>
        <authorList>
            <person name="Bruna T."/>
            <person name="Aryal R."/>
            <person name="Dudchenko O."/>
            <person name="Sargent D.J."/>
            <person name="Mead D."/>
            <person name="Buti M."/>
            <person name="Cavallini A."/>
            <person name="Hytonen T."/>
            <person name="Andres J."/>
            <person name="Pham M."/>
            <person name="Weisz D."/>
            <person name="Mascagni F."/>
            <person name="Usai G."/>
            <person name="Natali L."/>
            <person name="Bassil N."/>
            <person name="Fernandez G.E."/>
            <person name="Lomsadze A."/>
            <person name="Armour M."/>
            <person name="Olukolu B."/>
            <person name="Poorten T."/>
            <person name="Britton C."/>
            <person name="Davik J."/>
            <person name="Ashrafi H."/>
            <person name="Aiden E.L."/>
            <person name="Borodovsky M."/>
            <person name="Worthington M."/>
        </authorList>
    </citation>
    <scope>NUCLEOTIDE SEQUENCE [LARGE SCALE GENOMIC DNA]</scope>
    <source>
        <strain evidence="2">PI 553951</strain>
    </source>
</reference>
<proteinExistence type="predicted"/>
<organism evidence="2 3">
    <name type="scientific">Rubus argutus</name>
    <name type="common">Southern blackberry</name>
    <dbReference type="NCBI Taxonomy" id="59490"/>
    <lineage>
        <taxon>Eukaryota</taxon>
        <taxon>Viridiplantae</taxon>
        <taxon>Streptophyta</taxon>
        <taxon>Embryophyta</taxon>
        <taxon>Tracheophyta</taxon>
        <taxon>Spermatophyta</taxon>
        <taxon>Magnoliopsida</taxon>
        <taxon>eudicotyledons</taxon>
        <taxon>Gunneridae</taxon>
        <taxon>Pentapetalae</taxon>
        <taxon>rosids</taxon>
        <taxon>fabids</taxon>
        <taxon>Rosales</taxon>
        <taxon>Rosaceae</taxon>
        <taxon>Rosoideae</taxon>
        <taxon>Rosoideae incertae sedis</taxon>
        <taxon>Rubus</taxon>
    </lineage>
</organism>
<feature type="transmembrane region" description="Helical" evidence="1">
    <location>
        <begin position="53"/>
        <end position="71"/>
    </location>
</feature>
<keyword evidence="1" id="KW-0472">Membrane</keyword>
<gene>
    <name evidence="2" type="ORF">M0R45_034665</name>
</gene>
<dbReference type="Proteomes" id="UP001457282">
    <property type="component" value="Unassembled WGS sequence"/>
</dbReference>
<evidence type="ECO:0000313" key="3">
    <source>
        <dbReference type="Proteomes" id="UP001457282"/>
    </source>
</evidence>
<keyword evidence="3" id="KW-1185">Reference proteome</keyword>
<accession>A0AAW1VSH3</accession>
<name>A0AAW1VSH3_RUBAR</name>
<keyword evidence="1" id="KW-1133">Transmembrane helix</keyword>
<evidence type="ECO:0000256" key="1">
    <source>
        <dbReference type="SAM" id="Phobius"/>
    </source>
</evidence>